<keyword evidence="6 7" id="KW-0472">Membrane</keyword>
<dbReference type="STRING" id="147828.A0A4S2L7J6"/>
<feature type="transmembrane region" description="Helical" evidence="7">
    <location>
        <begin position="90"/>
        <end position="115"/>
    </location>
</feature>
<evidence type="ECO:0000256" key="2">
    <source>
        <dbReference type="ARBA" id="ARBA00008096"/>
    </source>
</evidence>
<dbReference type="PANTHER" id="PTHR13144:SF0">
    <property type="entry name" value="PROTEIN TEX261"/>
    <property type="match status" value="1"/>
</dbReference>
<evidence type="ECO:0000313" key="8">
    <source>
        <dbReference type="EMBL" id="TGZ58770.1"/>
    </source>
</evidence>
<proteinExistence type="inferred from homology"/>
<evidence type="ECO:0000256" key="6">
    <source>
        <dbReference type="ARBA" id="ARBA00023136"/>
    </source>
</evidence>
<dbReference type="InterPro" id="IPR007277">
    <property type="entry name" value="Svp26/Tex261"/>
</dbReference>
<protein>
    <recommendedName>
        <fullName evidence="3">Protein TEX261</fullName>
    </recommendedName>
</protein>
<dbReference type="OrthoDB" id="28257at2759"/>
<evidence type="ECO:0000313" key="9">
    <source>
        <dbReference type="Proteomes" id="UP000308267"/>
    </source>
</evidence>
<evidence type="ECO:0000256" key="1">
    <source>
        <dbReference type="ARBA" id="ARBA00004141"/>
    </source>
</evidence>
<evidence type="ECO:0000256" key="4">
    <source>
        <dbReference type="ARBA" id="ARBA00022692"/>
    </source>
</evidence>
<name>A0A4S2L7J6_OPIFE</name>
<feature type="transmembrane region" description="Helical" evidence="7">
    <location>
        <begin position="45"/>
        <end position="62"/>
    </location>
</feature>
<feature type="transmembrane region" description="Helical" evidence="7">
    <location>
        <begin position="127"/>
        <end position="147"/>
    </location>
</feature>
<evidence type="ECO:0000256" key="5">
    <source>
        <dbReference type="ARBA" id="ARBA00022989"/>
    </source>
</evidence>
<sequence>MFTMLWLLSYVTVMVYGFAGLFCLAAGLLYVTELVEEYTVTTGKVIRYLIVSECFLQLIVFFTDQVTLVTTVVGLFAHAFYWSLLKHFPAFHFGSVPFVGSLVVCALHHFVALRMFNSSFHTFTETLAYFTFLVWAVPFMYLISLSANDWVLPQTVPFNYQNREQEPLLSSGQDMVSAYLKKKRRSLYALLSAFRDYLPSLTSKKGF</sequence>
<dbReference type="GO" id="GO:0000139">
    <property type="term" value="C:Golgi membrane"/>
    <property type="evidence" value="ECO:0007669"/>
    <property type="project" value="TreeGrafter"/>
</dbReference>
<evidence type="ECO:0000256" key="3">
    <source>
        <dbReference type="ARBA" id="ARBA00017877"/>
    </source>
</evidence>
<dbReference type="Proteomes" id="UP000308267">
    <property type="component" value="Unassembled WGS sequence"/>
</dbReference>
<keyword evidence="4 7" id="KW-0812">Transmembrane</keyword>
<dbReference type="GO" id="GO:0097020">
    <property type="term" value="F:COPII receptor activity"/>
    <property type="evidence" value="ECO:0007669"/>
    <property type="project" value="InterPro"/>
</dbReference>
<feature type="transmembrane region" description="Helical" evidence="7">
    <location>
        <begin position="67"/>
        <end position="84"/>
    </location>
</feature>
<dbReference type="Pfam" id="PF04148">
    <property type="entry name" value="Erv26"/>
    <property type="match status" value="1"/>
</dbReference>
<keyword evidence="5 7" id="KW-1133">Transmembrane helix</keyword>
<feature type="transmembrane region" description="Helical" evidence="7">
    <location>
        <begin position="7"/>
        <end position="30"/>
    </location>
</feature>
<dbReference type="GO" id="GO:0006888">
    <property type="term" value="P:endoplasmic reticulum to Golgi vesicle-mediated transport"/>
    <property type="evidence" value="ECO:0007669"/>
    <property type="project" value="InterPro"/>
</dbReference>
<dbReference type="EMBL" id="SJOL01009142">
    <property type="protein sequence ID" value="TGZ58770.1"/>
    <property type="molecule type" value="Genomic_DNA"/>
</dbReference>
<comment type="subcellular location">
    <subcellularLocation>
        <location evidence="1">Membrane</location>
        <topology evidence="1">Multi-pass membrane protein</topology>
    </subcellularLocation>
</comment>
<organism evidence="8 9">
    <name type="scientific">Opisthorchis felineus</name>
    <dbReference type="NCBI Taxonomy" id="147828"/>
    <lineage>
        <taxon>Eukaryota</taxon>
        <taxon>Metazoa</taxon>
        <taxon>Spiralia</taxon>
        <taxon>Lophotrochozoa</taxon>
        <taxon>Platyhelminthes</taxon>
        <taxon>Trematoda</taxon>
        <taxon>Digenea</taxon>
        <taxon>Opisthorchiida</taxon>
        <taxon>Opisthorchiata</taxon>
        <taxon>Opisthorchiidae</taxon>
        <taxon>Opisthorchis</taxon>
    </lineage>
</organism>
<dbReference type="PANTHER" id="PTHR13144">
    <property type="entry name" value="TEX261 PROTEIN"/>
    <property type="match status" value="1"/>
</dbReference>
<comment type="similarity">
    <text evidence="2">Belongs to the SVP26 family.</text>
</comment>
<keyword evidence="9" id="KW-1185">Reference proteome</keyword>
<dbReference type="GO" id="GO:0005789">
    <property type="term" value="C:endoplasmic reticulum membrane"/>
    <property type="evidence" value="ECO:0007669"/>
    <property type="project" value="TreeGrafter"/>
</dbReference>
<dbReference type="GO" id="GO:0030134">
    <property type="term" value="C:COPII-coated ER to Golgi transport vesicle"/>
    <property type="evidence" value="ECO:0007669"/>
    <property type="project" value="TreeGrafter"/>
</dbReference>
<gene>
    <name evidence="8" type="ORF">CRM22_009456</name>
</gene>
<dbReference type="AlphaFoldDB" id="A0A4S2L7J6"/>
<comment type="caution">
    <text evidence="8">The sequence shown here is derived from an EMBL/GenBank/DDBJ whole genome shotgun (WGS) entry which is preliminary data.</text>
</comment>
<reference evidence="8 9" key="1">
    <citation type="journal article" date="2019" name="BMC Genomics">
        <title>New insights from Opisthorchis felineus genome: update on genomics of the epidemiologically important liver flukes.</title>
        <authorList>
            <person name="Ershov N.I."/>
            <person name="Mordvinov V.A."/>
            <person name="Prokhortchouk E.B."/>
            <person name="Pakharukova M.Y."/>
            <person name="Gunbin K.V."/>
            <person name="Ustyantsev K."/>
            <person name="Genaev M.A."/>
            <person name="Blinov A.G."/>
            <person name="Mazur A."/>
            <person name="Boulygina E."/>
            <person name="Tsygankova S."/>
            <person name="Khrameeva E."/>
            <person name="Chekanov N."/>
            <person name="Fan G."/>
            <person name="Xiao A."/>
            <person name="Zhang H."/>
            <person name="Xu X."/>
            <person name="Yang H."/>
            <person name="Solovyev V."/>
            <person name="Lee S.M."/>
            <person name="Liu X."/>
            <person name="Afonnikov D.A."/>
            <person name="Skryabin K.G."/>
        </authorList>
    </citation>
    <scope>NUCLEOTIDE SEQUENCE [LARGE SCALE GENOMIC DNA]</scope>
    <source>
        <strain evidence="8">AK-0245</strain>
        <tissue evidence="8">Whole organism</tissue>
    </source>
</reference>
<evidence type="ECO:0000256" key="7">
    <source>
        <dbReference type="SAM" id="Phobius"/>
    </source>
</evidence>
<accession>A0A4S2L7J6</accession>